<reference evidence="1" key="1">
    <citation type="journal article" date="2017" name="Gigascience">
        <title>The genome draft of coconut (Cocos nucifera).</title>
        <authorList>
            <person name="Xiao Y."/>
            <person name="Xu P."/>
            <person name="Fan H."/>
            <person name="Baudouin L."/>
            <person name="Xia W."/>
            <person name="Bocs S."/>
            <person name="Xu J."/>
            <person name="Li Q."/>
            <person name="Guo A."/>
            <person name="Zhou L."/>
            <person name="Li J."/>
            <person name="Wu Y."/>
            <person name="Ma Z."/>
            <person name="Armero A."/>
            <person name="Issali A.E."/>
            <person name="Liu N."/>
            <person name="Peng M."/>
            <person name="Yang Y."/>
        </authorList>
    </citation>
    <scope>NUCLEOTIDE SEQUENCE</scope>
    <source>
        <tissue evidence="1">Spear leaf of Hainan Tall coconut</tissue>
    </source>
</reference>
<comment type="caution">
    <text evidence="1">The sequence shown here is derived from an EMBL/GenBank/DDBJ whole genome shotgun (WGS) entry which is preliminary data.</text>
</comment>
<keyword evidence="2" id="KW-1185">Reference proteome</keyword>
<evidence type="ECO:0000313" key="1">
    <source>
        <dbReference type="EMBL" id="KAG1371686.1"/>
    </source>
</evidence>
<dbReference type="AlphaFoldDB" id="A0A8K0IYY7"/>
<proteinExistence type="predicted"/>
<dbReference type="Proteomes" id="UP000797356">
    <property type="component" value="Chromosome 16"/>
</dbReference>
<organism evidence="1 2">
    <name type="scientific">Cocos nucifera</name>
    <name type="common">Coconut palm</name>
    <dbReference type="NCBI Taxonomy" id="13894"/>
    <lineage>
        <taxon>Eukaryota</taxon>
        <taxon>Viridiplantae</taxon>
        <taxon>Streptophyta</taxon>
        <taxon>Embryophyta</taxon>
        <taxon>Tracheophyta</taxon>
        <taxon>Spermatophyta</taxon>
        <taxon>Magnoliopsida</taxon>
        <taxon>Liliopsida</taxon>
        <taxon>Arecaceae</taxon>
        <taxon>Arecoideae</taxon>
        <taxon>Cocoseae</taxon>
        <taxon>Attaleinae</taxon>
        <taxon>Cocos</taxon>
    </lineage>
</organism>
<name>A0A8K0IYY7_COCNU</name>
<accession>A0A8K0IYY7</accession>
<sequence length="324" mass="35990">MIVALMAVAPAQDAPISASTEDASMRAMPTIEEPDAVVVIVKPPTAPIELAISRAPSMPEIGSEGQRLVVHDMSELDKFMHNFIKIRQGWKDKVVATVAKKSATLQHLQAASDKIKVMEEWEKKNEEEYSYLKIELESAWSNCESARVGLESAQANLESTDNDLDVVHAKIGIVRLEVLSLRDDKKIKERKKQKSFKAKVASTQATLDRTKEQALEEFRGSKNFKEKLVVANCLAYRIKYEDGRNAVDRFYPNLDVTQVPLSDSDEEDGLAENVSTDHLASNEVAPIEEVVPTLILKEKTSEPSLTEEERASAMAIVNVVIVDD</sequence>
<gene>
    <name evidence="1" type="ORF">COCNU_16G007800</name>
</gene>
<dbReference type="EMBL" id="CM017887">
    <property type="protein sequence ID" value="KAG1371686.1"/>
    <property type="molecule type" value="Genomic_DNA"/>
</dbReference>
<protein>
    <submittedName>
        <fullName evidence="1">Uncharacterized protein</fullName>
    </submittedName>
</protein>
<evidence type="ECO:0000313" key="2">
    <source>
        <dbReference type="Proteomes" id="UP000797356"/>
    </source>
</evidence>
<reference evidence="1" key="2">
    <citation type="submission" date="2019-07" db="EMBL/GenBank/DDBJ databases">
        <authorList>
            <person name="Yang Y."/>
            <person name="Bocs S."/>
            <person name="Baudouin L."/>
        </authorList>
    </citation>
    <scope>NUCLEOTIDE SEQUENCE</scope>
    <source>
        <tissue evidence="1">Spear leaf of Hainan Tall coconut</tissue>
    </source>
</reference>